<reference evidence="3" key="2">
    <citation type="submission" date="2023-06" db="EMBL/GenBank/DDBJ databases">
        <authorList>
            <consortium name="Lawrence Berkeley National Laboratory"/>
            <person name="Haridas S."/>
            <person name="Hensen N."/>
            <person name="Bonometti L."/>
            <person name="Westerberg I."/>
            <person name="Brannstrom I.O."/>
            <person name="Guillou S."/>
            <person name="Cros-Aarteil S."/>
            <person name="Calhoun S."/>
            <person name="Kuo A."/>
            <person name="Mondo S."/>
            <person name="Pangilinan J."/>
            <person name="Riley R."/>
            <person name="Labutti K."/>
            <person name="Andreopoulos B."/>
            <person name="Lipzen A."/>
            <person name="Chen C."/>
            <person name="Yanf M."/>
            <person name="Daum C."/>
            <person name="Ng V."/>
            <person name="Clum A."/>
            <person name="Steindorff A."/>
            <person name="Ohm R."/>
            <person name="Martin F."/>
            <person name="Silar P."/>
            <person name="Natvig D."/>
            <person name="Lalanne C."/>
            <person name="Gautier V."/>
            <person name="Ament-Velasquez S.L."/>
            <person name="Kruys A."/>
            <person name="Hutchinson M.I."/>
            <person name="Powell A.J."/>
            <person name="Barry K."/>
            <person name="Miller A.N."/>
            <person name="Grigoriev I.V."/>
            <person name="Debuchy R."/>
            <person name="Gladieux P."/>
            <person name="Thoren M.H."/>
            <person name="Johannesson H."/>
        </authorList>
    </citation>
    <scope>NUCLEOTIDE SEQUENCE</scope>
    <source>
        <strain evidence="3">CBS 955.72</strain>
    </source>
</reference>
<evidence type="ECO:0000313" key="4">
    <source>
        <dbReference type="Proteomes" id="UP001275084"/>
    </source>
</evidence>
<feature type="signal peptide" evidence="2">
    <location>
        <begin position="1"/>
        <end position="18"/>
    </location>
</feature>
<feature type="chain" id="PRO_5042616637" description="Ubiquitin 3 binding protein But2 C-terminal domain-containing protein" evidence="2">
    <location>
        <begin position="19"/>
        <end position="204"/>
    </location>
</feature>
<protein>
    <recommendedName>
        <fullName evidence="5">Ubiquitin 3 binding protein But2 C-terminal domain-containing protein</fullName>
    </recommendedName>
</protein>
<gene>
    <name evidence="3" type="ORF">B0T25DRAFT_514492</name>
</gene>
<accession>A0AAJ0HP22</accession>
<reference evidence="3" key="1">
    <citation type="journal article" date="2023" name="Mol. Phylogenet. Evol.">
        <title>Genome-scale phylogeny and comparative genomics of the fungal order Sordariales.</title>
        <authorList>
            <person name="Hensen N."/>
            <person name="Bonometti L."/>
            <person name="Westerberg I."/>
            <person name="Brannstrom I.O."/>
            <person name="Guillou S."/>
            <person name="Cros-Aarteil S."/>
            <person name="Calhoun S."/>
            <person name="Haridas S."/>
            <person name="Kuo A."/>
            <person name="Mondo S."/>
            <person name="Pangilinan J."/>
            <person name="Riley R."/>
            <person name="LaButti K."/>
            <person name="Andreopoulos B."/>
            <person name="Lipzen A."/>
            <person name="Chen C."/>
            <person name="Yan M."/>
            <person name="Daum C."/>
            <person name="Ng V."/>
            <person name="Clum A."/>
            <person name="Steindorff A."/>
            <person name="Ohm R.A."/>
            <person name="Martin F."/>
            <person name="Silar P."/>
            <person name="Natvig D.O."/>
            <person name="Lalanne C."/>
            <person name="Gautier V."/>
            <person name="Ament-Velasquez S.L."/>
            <person name="Kruys A."/>
            <person name="Hutchinson M.I."/>
            <person name="Powell A.J."/>
            <person name="Barry K."/>
            <person name="Miller A.N."/>
            <person name="Grigoriev I.V."/>
            <person name="Debuchy R."/>
            <person name="Gladieux P."/>
            <person name="Hiltunen Thoren M."/>
            <person name="Johannesson H."/>
        </authorList>
    </citation>
    <scope>NUCLEOTIDE SEQUENCE</scope>
    <source>
        <strain evidence="3">CBS 955.72</strain>
    </source>
</reference>
<organism evidence="3 4">
    <name type="scientific">Lasiosphaeria hispida</name>
    <dbReference type="NCBI Taxonomy" id="260671"/>
    <lineage>
        <taxon>Eukaryota</taxon>
        <taxon>Fungi</taxon>
        <taxon>Dikarya</taxon>
        <taxon>Ascomycota</taxon>
        <taxon>Pezizomycotina</taxon>
        <taxon>Sordariomycetes</taxon>
        <taxon>Sordariomycetidae</taxon>
        <taxon>Sordariales</taxon>
        <taxon>Lasiosphaeriaceae</taxon>
        <taxon>Lasiosphaeria</taxon>
    </lineage>
</organism>
<dbReference type="Proteomes" id="UP001275084">
    <property type="component" value="Unassembled WGS sequence"/>
</dbReference>
<proteinExistence type="predicted"/>
<evidence type="ECO:0000256" key="1">
    <source>
        <dbReference type="SAM" id="MobiDB-lite"/>
    </source>
</evidence>
<evidence type="ECO:0000256" key="2">
    <source>
        <dbReference type="SAM" id="SignalP"/>
    </source>
</evidence>
<dbReference type="AlphaFoldDB" id="A0AAJ0HP22"/>
<evidence type="ECO:0000313" key="3">
    <source>
        <dbReference type="EMBL" id="KAK3358841.1"/>
    </source>
</evidence>
<dbReference type="EMBL" id="JAUIQD010000002">
    <property type="protein sequence ID" value="KAK3358841.1"/>
    <property type="molecule type" value="Genomic_DNA"/>
</dbReference>
<sequence length="204" mass="21880">MLPKTLLLPLLLTATTAALPHHGHDSDPAQQPLPPGPSTTTTTGTTTELQPATAVLHDGFWGPPGNICSAKTLQIFKSTTSSHPLSTMLKFQYPSAKYCWLDFEAPAVPAGTGREVDVFLQWAPVDTCPSEGNRRDAQVGRLEIPAGGGRAVWRAVYKEYLTSSRFPCPAAGKVEGIELVGVGDNEDIRWTQGKGKGVRILYGN</sequence>
<name>A0AAJ0HP22_9PEZI</name>
<keyword evidence="2" id="KW-0732">Signal</keyword>
<keyword evidence="4" id="KW-1185">Reference proteome</keyword>
<evidence type="ECO:0008006" key="5">
    <source>
        <dbReference type="Google" id="ProtNLM"/>
    </source>
</evidence>
<comment type="caution">
    <text evidence="3">The sequence shown here is derived from an EMBL/GenBank/DDBJ whole genome shotgun (WGS) entry which is preliminary data.</text>
</comment>
<feature type="region of interest" description="Disordered" evidence="1">
    <location>
        <begin position="19"/>
        <end position="45"/>
    </location>
</feature>